<evidence type="ECO:0000313" key="3">
    <source>
        <dbReference type="Proteomes" id="UP001597452"/>
    </source>
</evidence>
<dbReference type="Proteomes" id="UP001597452">
    <property type="component" value="Unassembled WGS sequence"/>
</dbReference>
<keyword evidence="3" id="KW-1185">Reference proteome</keyword>
<dbReference type="InterPro" id="IPR045941">
    <property type="entry name" value="DUF6361"/>
</dbReference>
<organism evidence="2 3">
    <name type="scientific">Piscibacillus salipiscarius</name>
    <dbReference type="NCBI Taxonomy" id="299480"/>
    <lineage>
        <taxon>Bacteria</taxon>
        <taxon>Bacillati</taxon>
        <taxon>Bacillota</taxon>
        <taxon>Bacilli</taxon>
        <taxon>Bacillales</taxon>
        <taxon>Bacillaceae</taxon>
        <taxon>Piscibacillus</taxon>
    </lineage>
</organism>
<proteinExistence type="predicted"/>
<protein>
    <submittedName>
        <fullName evidence="2">DUF6361 family protein</fullName>
    </submittedName>
</protein>
<name>A0ABW5QDU7_9BACI</name>
<accession>A0ABW5QDU7</accession>
<keyword evidence="1" id="KW-0175">Coiled coil</keyword>
<sequence>MNTIEIGWIDYSTDHRKKVLSVLHALSEPGAVDELGIGMIRDGFADILFPGTSTLQTRAKYFFIVPYILMELEKENLSAVKLQEKLERTEVELIEILKKNNKRGVIGGRAGTSLKRKPSSIYWNGLRTFGFLKHQGLSLSHYARAVTSLNKDMELLKSLGNEEQDDSGFSNELSGTFWRCLLPPKDWKEHIDMDLTYEEALYLKQRIMTSPLSKDSLFSHLLQYDEEFVRQLEGFDWIGELTNLPSHIQEDYSLAERFNQFIKGANIRYNVLLSNGENHKSVDKWEQWLNSEFVLNEFGTFDYHQVLRRLGIHNMKLMRFLGNWKKAVASKKLEEIDSLIIKREIELKSRDRAKLNNTKNYVYKDENDWVGSENLHYRFNDAKNIMMDIFEGLKQEDA</sequence>
<evidence type="ECO:0000256" key="1">
    <source>
        <dbReference type="SAM" id="Coils"/>
    </source>
</evidence>
<reference evidence="3" key="1">
    <citation type="journal article" date="2019" name="Int. J. Syst. Evol. Microbiol.">
        <title>The Global Catalogue of Microorganisms (GCM) 10K type strain sequencing project: providing services to taxonomists for standard genome sequencing and annotation.</title>
        <authorList>
            <consortium name="The Broad Institute Genomics Platform"/>
            <consortium name="The Broad Institute Genome Sequencing Center for Infectious Disease"/>
            <person name="Wu L."/>
            <person name="Ma J."/>
        </authorList>
    </citation>
    <scope>NUCLEOTIDE SEQUENCE [LARGE SCALE GENOMIC DNA]</scope>
    <source>
        <strain evidence="3">TISTR 1571</strain>
    </source>
</reference>
<dbReference type="EMBL" id="JBHUMZ010000052">
    <property type="protein sequence ID" value="MFD2640194.1"/>
    <property type="molecule type" value="Genomic_DNA"/>
</dbReference>
<dbReference type="Pfam" id="PF19888">
    <property type="entry name" value="DUF6361"/>
    <property type="match status" value="1"/>
</dbReference>
<dbReference type="RefSeq" id="WP_377330292.1">
    <property type="nucleotide sequence ID" value="NZ_JBHUMZ010000052.1"/>
</dbReference>
<feature type="coiled-coil region" evidence="1">
    <location>
        <begin position="69"/>
        <end position="99"/>
    </location>
</feature>
<gene>
    <name evidence="2" type="ORF">ACFSW4_15100</name>
</gene>
<comment type="caution">
    <text evidence="2">The sequence shown here is derived from an EMBL/GenBank/DDBJ whole genome shotgun (WGS) entry which is preliminary data.</text>
</comment>
<evidence type="ECO:0000313" key="2">
    <source>
        <dbReference type="EMBL" id="MFD2640194.1"/>
    </source>
</evidence>